<dbReference type="EMBL" id="PDDV01000015">
    <property type="protein sequence ID" value="PEH70878.1"/>
    <property type="molecule type" value="Genomic_DNA"/>
</dbReference>
<organism evidence="11 12">
    <name type="scientific">Edwardsiella tarda</name>
    <dbReference type="NCBI Taxonomy" id="636"/>
    <lineage>
        <taxon>Bacteria</taxon>
        <taxon>Pseudomonadati</taxon>
        <taxon>Pseudomonadota</taxon>
        <taxon>Gammaproteobacteria</taxon>
        <taxon>Enterobacterales</taxon>
        <taxon>Hafniaceae</taxon>
        <taxon>Edwardsiella</taxon>
    </lineage>
</organism>
<feature type="transmembrane region" description="Helical" evidence="9">
    <location>
        <begin position="94"/>
        <end position="113"/>
    </location>
</feature>
<dbReference type="OrthoDB" id="5843984at2"/>
<feature type="transmembrane region" description="Helical" evidence="9">
    <location>
        <begin position="21"/>
        <end position="46"/>
    </location>
</feature>
<dbReference type="PIRSF" id="PIRSF006351">
    <property type="entry name" value="PTS_EIIC-Cellobiose"/>
    <property type="match status" value="1"/>
</dbReference>
<dbReference type="InterPro" id="IPR004796">
    <property type="entry name" value="PTS_IIC_cello"/>
</dbReference>
<feature type="transmembrane region" description="Helical" evidence="9">
    <location>
        <begin position="280"/>
        <end position="299"/>
    </location>
</feature>
<feature type="transmembrane region" description="Helical" evidence="9">
    <location>
        <begin position="133"/>
        <end position="152"/>
    </location>
</feature>
<keyword evidence="3 8" id="KW-1003">Cell membrane</keyword>
<evidence type="ECO:0000256" key="2">
    <source>
        <dbReference type="ARBA" id="ARBA00022448"/>
    </source>
</evidence>
<evidence type="ECO:0000256" key="7">
    <source>
        <dbReference type="ARBA" id="ARBA00023136"/>
    </source>
</evidence>
<name>A0A2A7TXW5_EDWTA</name>
<evidence type="ECO:0000256" key="3">
    <source>
        <dbReference type="ARBA" id="ARBA00022475"/>
    </source>
</evidence>
<gene>
    <name evidence="11" type="primary">celB</name>
    <name evidence="11" type="ORF">CRM76_19790</name>
</gene>
<comment type="subcellular location">
    <subcellularLocation>
        <location evidence="1">Cell membrane</location>
        <topology evidence="1">Multi-pass membrane protein</topology>
    </subcellularLocation>
</comment>
<feature type="transmembrane region" description="Helical" evidence="9">
    <location>
        <begin position="311"/>
        <end position="332"/>
    </location>
</feature>
<evidence type="ECO:0000256" key="6">
    <source>
        <dbReference type="ARBA" id="ARBA00022989"/>
    </source>
</evidence>
<accession>A0A2A7TXW5</accession>
<comment type="caution">
    <text evidence="11">The sequence shown here is derived from an EMBL/GenBank/DDBJ whole genome shotgun (WGS) entry which is preliminary data.</text>
</comment>
<feature type="transmembrane region" description="Helical" evidence="9">
    <location>
        <begin position="66"/>
        <end position="87"/>
    </location>
</feature>
<evidence type="ECO:0000259" key="10">
    <source>
        <dbReference type="PROSITE" id="PS51105"/>
    </source>
</evidence>
<comment type="function">
    <text evidence="8">The phosphoenolpyruvate-dependent sugar phosphotransferase system (PTS), a major carbohydrate active -transport system, catalyzes the phosphorylation of incoming sugar substrates concomitant with their translocation across the cell membrane.</text>
</comment>
<dbReference type="NCBIfam" id="TIGR00359">
    <property type="entry name" value="cello_pts_IIC"/>
    <property type="match status" value="1"/>
</dbReference>
<reference evidence="12" key="1">
    <citation type="submission" date="2017-09" db="EMBL/GenBank/DDBJ databases">
        <title>FDA dAtabase for Regulatory Grade micrObial Sequences (FDA-ARGOS): Supporting development and validation of Infectious Disease Dx tests.</title>
        <authorList>
            <person name="Goldberg B."/>
            <person name="Campos J."/>
            <person name="Tallon L."/>
            <person name="Sadzewicz L."/>
            <person name="Ott S."/>
            <person name="Zhao X."/>
            <person name="Nagaraj S."/>
            <person name="Vavikolanu K."/>
            <person name="Aluvathingal J."/>
            <person name="Nadendla S."/>
            <person name="Geyer C."/>
            <person name="Sichtig H."/>
        </authorList>
    </citation>
    <scope>NUCLEOTIDE SEQUENCE [LARGE SCALE GENOMIC DNA]</scope>
    <source>
        <strain evidence="12">FDAARGOS_370</strain>
    </source>
</reference>
<dbReference type="GO" id="GO:0008982">
    <property type="term" value="F:protein-N(PI)-phosphohistidine-sugar phosphotransferase activity"/>
    <property type="evidence" value="ECO:0007669"/>
    <property type="project" value="UniProtKB-UniRule"/>
</dbReference>
<dbReference type="PANTHER" id="PTHR33989">
    <property type="match status" value="1"/>
</dbReference>
<dbReference type="GO" id="GO:0009401">
    <property type="term" value="P:phosphoenolpyruvate-dependent sugar phosphotransferase system"/>
    <property type="evidence" value="ECO:0007669"/>
    <property type="project" value="InterPro"/>
</dbReference>
<evidence type="ECO:0000256" key="4">
    <source>
        <dbReference type="ARBA" id="ARBA00022597"/>
    </source>
</evidence>
<evidence type="ECO:0000256" key="5">
    <source>
        <dbReference type="ARBA" id="ARBA00022692"/>
    </source>
</evidence>
<feature type="transmembrane region" description="Helical" evidence="9">
    <location>
        <begin position="339"/>
        <end position="360"/>
    </location>
</feature>
<feature type="domain" description="PTS EIIC type-3" evidence="10">
    <location>
        <begin position="2"/>
        <end position="406"/>
    </location>
</feature>
<dbReference type="InterPro" id="IPR051088">
    <property type="entry name" value="PTS_Sugar-EIIC/EIIB"/>
</dbReference>
<dbReference type="PROSITE" id="PS51105">
    <property type="entry name" value="PTS_EIIC_TYPE_3"/>
    <property type="match status" value="1"/>
</dbReference>
<evidence type="ECO:0000313" key="12">
    <source>
        <dbReference type="Proteomes" id="UP000219788"/>
    </source>
</evidence>
<feature type="transmembrane region" description="Helical" evidence="9">
    <location>
        <begin position="380"/>
        <end position="406"/>
    </location>
</feature>
<dbReference type="AlphaFoldDB" id="A0A2A7TXW5"/>
<sequence>MIIETIEREAGRLSANRYLRALRDGIVLCMPLIIIGSLFLIIGNFPVDSWIALLKEQGVSLWLDKIVDGSFGIIGLIASFGIAYHLTASWQEDGVASGVISLSCYLILTPYLSTLMESGGAASYPLNYMGSKGIFAAIVISMVTARVFHFFIQRNIVIRMPEGVPPAVNRSFISLIPGAVMILLAGGVQFVLVKANLGNIHEVLATVLHAPLSFLGGTLVGTLIAIVLNSLFWLIGIHPGGTINAVMAPIWLINTDQNRIALANGLELPNIITQPFMDNFVWMGGGGATIGLVICLLFFSRSRQSRTLGSLAMLPGIFNINEPLIFGLPIVLNLKMAIPFLLSPVAIAVVTYFSMLYGWVEKPIGVTMPWTMPPLVSGYFATGGHISGAVIQLVGIILSTVIYYPFFIFVDRQQYQSESERGADYE</sequence>
<dbReference type="RefSeq" id="WP_098143576.1">
    <property type="nucleotide sequence ID" value="NZ_PDDV01000015.1"/>
</dbReference>
<dbReference type="InterPro" id="IPR003352">
    <property type="entry name" value="PTS_EIIC"/>
</dbReference>
<keyword evidence="4 8" id="KW-0762">Sugar transport</keyword>
<evidence type="ECO:0000313" key="11">
    <source>
        <dbReference type="EMBL" id="PEH70878.1"/>
    </source>
</evidence>
<evidence type="ECO:0000256" key="8">
    <source>
        <dbReference type="PIRNR" id="PIRNR006351"/>
    </source>
</evidence>
<keyword evidence="6 9" id="KW-1133">Transmembrane helix</keyword>
<keyword evidence="5 9" id="KW-0812">Transmembrane</keyword>
<keyword evidence="7 8" id="KW-0472">Membrane</keyword>
<evidence type="ECO:0000256" key="1">
    <source>
        <dbReference type="ARBA" id="ARBA00004651"/>
    </source>
</evidence>
<dbReference type="Pfam" id="PF02378">
    <property type="entry name" value="PTS_EIIC"/>
    <property type="match status" value="1"/>
</dbReference>
<dbReference type="NCBIfam" id="TIGR00410">
    <property type="entry name" value="lacE"/>
    <property type="match status" value="1"/>
</dbReference>
<evidence type="ECO:0000256" key="9">
    <source>
        <dbReference type="SAM" id="Phobius"/>
    </source>
</evidence>
<protein>
    <recommendedName>
        <fullName evidence="8">Permease IIC component</fullName>
    </recommendedName>
</protein>
<keyword evidence="2 8" id="KW-0813">Transport</keyword>
<dbReference type="GO" id="GO:1901264">
    <property type="term" value="P:carbohydrate derivative transport"/>
    <property type="evidence" value="ECO:0007669"/>
    <property type="project" value="TreeGrafter"/>
</dbReference>
<feature type="transmembrane region" description="Helical" evidence="9">
    <location>
        <begin position="172"/>
        <end position="192"/>
    </location>
</feature>
<dbReference type="InterPro" id="IPR004501">
    <property type="entry name" value="PTS_EIIC_3"/>
</dbReference>
<dbReference type="GO" id="GO:0005886">
    <property type="term" value="C:plasma membrane"/>
    <property type="evidence" value="ECO:0007669"/>
    <property type="project" value="UniProtKB-SubCell"/>
</dbReference>
<dbReference type="Proteomes" id="UP000219788">
    <property type="component" value="Unassembled WGS sequence"/>
</dbReference>
<feature type="transmembrane region" description="Helical" evidence="9">
    <location>
        <begin position="212"/>
        <end position="235"/>
    </location>
</feature>
<proteinExistence type="predicted"/>
<dbReference type="PANTHER" id="PTHR33989:SF11">
    <property type="entry name" value="LICHENAN PERMEASE IIC COMPONENT"/>
    <property type="match status" value="1"/>
</dbReference>